<evidence type="ECO:0000256" key="6">
    <source>
        <dbReference type="SAM" id="MobiDB-lite"/>
    </source>
</evidence>
<keyword evidence="4" id="KW-0804">Transcription</keyword>
<feature type="region of interest" description="Disordered" evidence="6">
    <location>
        <begin position="489"/>
        <end position="606"/>
    </location>
</feature>
<sequence length="968" mass="106772">MGRRKNSVVRCLEQIQKINYEPPPLQDACPTLDKVVKSNEMHLFDLSSLQLELERLLTSITERLACLSAESKGHELPPEMMNALHLLNSSNDPDSGQSALAGPSLVVKANPDKPLTLIISQRSRTLQHQSAISSLDASIGDRTKPGHSIPCVRRSSRSSIDENIEQSPASSPDKNQSSSYAIPNKFWELMEPYCADITEANISYLEALIRSYQDMEASYFQLPPLTVTETVQSEPAESIASKRPKREAAPSPAVTQSSETTNFPDTLAGVASTSNIIHVARRLEKEIKSPCSESSAMGKLSQSLLNSCYQENIMFAFAEGVERLNVNHSVPQTPENVDEMDKNQPESTTDWRSSTQDDSDTNMTEDDEATSCPNLPDSPYVADHATPPMLPTSIRTQVTARASQPLKNVAKQMHLTSSYRVEKKIAQAVDELGLFPLNLIHSPLMKQPDTATKGEDYRSVMLNSHSYTGPNFRTAPSPIARLKIKASALESPATDQEGAPFGNQSSSPAVHPSAKRRHRSTGHNKIYSPRGTANNTSRLSNARWADLETARVSRSVAKHEQGAEPTSHPINGLSRSTRNSSHRESKKLRSAEYRGKLRKSLYSPARHNGCNGLAVSENNQLVNLSPKNTVDYRLVNGPVGVEEPVIDTGTFADNDGHPGDDDDGYSVGSRSRIRLSHSDQTKHYRSGGDRLLSPDPNPCLSSRSSCHSAPFSTGACAAESFAEAETKHSTCQTDQRTFNGDVFIFDHEDTAVTGEKLGDERPGGDNPPDPDTCPIHSPKLEHNNKLDPGIKCSVRSAEWSEIGPTGIDCDAPRDRLLRLPVEHKFESDLSFLLNEFALDTDKLAKSLGSSNSDGRFVQPNNPAACLIPMDEVGWAILQRQHELRMVCAANHSVLRRLVQAARRDVQRQEIQRRLAIADADVIEAYNKLESYRPLRKPPLKRDRDVAWKALKERRKILKELEAFDSCSP</sequence>
<feature type="region of interest" description="Disordered" evidence="6">
    <location>
        <begin position="754"/>
        <end position="780"/>
    </location>
</feature>
<feature type="region of interest" description="Disordered" evidence="6">
    <location>
        <begin position="646"/>
        <end position="696"/>
    </location>
</feature>
<feature type="compositionally biased region" description="Polar residues" evidence="6">
    <location>
        <begin position="531"/>
        <end position="540"/>
    </location>
</feature>
<dbReference type="PANTHER" id="PTHR13556">
    <property type="entry name" value="TRANSCRIPTIONAL ADAPTER 3-RELATED"/>
    <property type="match status" value="1"/>
</dbReference>
<dbReference type="AlphaFoldDB" id="A0A4E0RUT8"/>
<protein>
    <submittedName>
        <fullName evidence="7">Transcriptional adapter 3</fullName>
    </submittedName>
</protein>
<feature type="compositionally biased region" description="Basic and acidic residues" evidence="6">
    <location>
        <begin position="581"/>
        <end position="595"/>
    </location>
</feature>
<dbReference type="Proteomes" id="UP000230066">
    <property type="component" value="Unassembled WGS sequence"/>
</dbReference>
<name>A0A4E0RUT8_FASHE</name>
<comment type="caution">
    <text evidence="7">The sequence shown here is derived from an EMBL/GenBank/DDBJ whole genome shotgun (WGS) entry which is preliminary data.</text>
</comment>
<feature type="region of interest" description="Disordered" evidence="6">
    <location>
        <begin position="330"/>
        <end position="390"/>
    </location>
</feature>
<keyword evidence="5" id="KW-0539">Nucleus</keyword>
<comment type="subcellular location">
    <subcellularLocation>
        <location evidence="1">Nucleus</location>
    </subcellularLocation>
</comment>
<feature type="region of interest" description="Disordered" evidence="6">
    <location>
        <begin position="231"/>
        <end position="266"/>
    </location>
</feature>
<gene>
    <name evidence="7" type="ORF">D915_007825</name>
</gene>
<dbReference type="PANTHER" id="PTHR13556:SF2">
    <property type="entry name" value="TRANSCRIPTIONAL ADAPTER 3"/>
    <property type="match status" value="1"/>
</dbReference>
<keyword evidence="3" id="KW-0805">Transcription regulation</keyword>
<feature type="compositionally biased region" description="Polar residues" evidence="6">
    <location>
        <begin position="345"/>
        <end position="356"/>
    </location>
</feature>
<comment type="similarity">
    <text evidence="2">Belongs to the NGG1 family.</text>
</comment>
<keyword evidence="8" id="KW-1185">Reference proteome</keyword>
<reference evidence="7" key="1">
    <citation type="submission" date="2019-03" db="EMBL/GenBank/DDBJ databases">
        <title>Improved annotation for the trematode Fasciola hepatica.</title>
        <authorList>
            <person name="Choi Y.-J."/>
            <person name="Martin J."/>
            <person name="Mitreva M."/>
        </authorList>
    </citation>
    <scope>NUCLEOTIDE SEQUENCE [LARGE SCALE GENOMIC DNA]</scope>
</reference>
<dbReference type="GO" id="GO:0006357">
    <property type="term" value="P:regulation of transcription by RNA polymerase II"/>
    <property type="evidence" value="ECO:0007669"/>
    <property type="project" value="TreeGrafter"/>
</dbReference>
<dbReference type="Pfam" id="PF10198">
    <property type="entry name" value="Ada3"/>
    <property type="match status" value="1"/>
</dbReference>
<accession>A0A4E0RUT8</accession>
<feature type="compositionally biased region" description="Polar residues" evidence="6">
    <location>
        <begin position="253"/>
        <end position="264"/>
    </location>
</feature>
<dbReference type="GO" id="GO:0000124">
    <property type="term" value="C:SAGA complex"/>
    <property type="evidence" value="ECO:0007669"/>
    <property type="project" value="TreeGrafter"/>
</dbReference>
<feature type="compositionally biased region" description="Basic residues" evidence="6">
    <location>
        <begin position="513"/>
        <end position="522"/>
    </location>
</feature>
<feature type="compositionally biased region" description="Acidic residues" evidence="6">
    <location>
        <begin position="357"/>
        <end position="369"/>
    </location>
</feature>
<feature type="region of interest" description="Disordered" evidence="6">
    <location>
        <begin position="136"/>
        <end position="178"/>
    </location>
</feature>
<feature type="compositionally biased region" description="Basic and acidic residues" evidence="6">
    <location>
        <begin position="676"/>
        <end position="688"/>
    </location>
</feature>
<evidence type="ECO:0000256" key="1">
    <source>
        <dbReference type="ARBA" id="ARBA00004123"/>
    </source>
</evidence>
<feature type="compositionally biased region" description="Polar residues" evidence="6">
    <location>
        <begin position="165"/>
        <end position="178"/>
    </location>
</feature>
<dbReference type="GO" id="GO:0005634">
    <property type="term" value="C:nucleus"/>
    <property type="evidence" value="ECO:0007669"/>
    <property type="project" value="UniProtKB-SubCell"/>
</dbReference>
<dbReference type="EMBL" id="JXXN02003821">
    <property type="protein sequence ID" value="THD21142.1"/>
    <property type="molecule type" value="Genomic_DNA"/>
</dbReference>
<dbReference type="InterPro" id="IPR019340">
    <property type="entry name" value="Histone_AcTrfase_su3"/>
</dbReference>
<dbReference type="GO" id="GO:0003713">
    <property type="term" value="F:transcription coactivator activity"/>
    <property type="evidence" value="ECO:0007669"/>
    <property type="project" value="TreeGrafter"/>
</dbReference>
<evidence type="ECO:0000256" key="2">
    <source>
        <dbReference type="ARBA" id="ARBA00005330"/>
    </source>
</evidence>
<feature type="compositionally biased region" description="Basic and acidic residues" evidence="6">
    <location>
        <begin position="545"/>
        <end position="562"/>
    </location>
</feature>
<organism evidence="7 8">
    <name type="scientific">Fasciola hepatica</name>
    <name type="common">Liver fluke</name>
    <dbReference type="NCBI Taxonomy" id="6192"/>
    <lineage>
        <taxon>Eukaryota</taxon>
        <taxon>Metazoa</taxon>
        <taxon>Spiralia</taxon>
        <taxon>Lophotrochozoa</taxon>
        <taxon>Platyhelminthes</taxon>
        <taxon>Trematoda</taxon>
        <taxon>Digenea</taxon>
        <taxon>Plagiorchiida</taxon>
        <taxon>Echinostomata</taxon>
        <taxon>Echinostomatoidea</taxon>
        <taxon>Fasciolidae</taxon>
        <taxon>Fasciola</taxon>
    </lineage>
</organism>
<proteinExistence type="inferred from homology"/>
<evidence type="ECO:0000313" key="8">
    <source>
        <dbReference type="Proteomes" id="UP000230066"/>
    </source>
</evidence>
<evidence type="ECO:0000256" key="4">
    <source>
        <dbReference type="ARBA" id="ARBA00023163"/>
    </source>
</evidence>
<feature type="compositionally biased region" description="Basic and acidic residues" evidence="6">
    <location>
        <begin position="754"/>
        <end position="763"/>
    </location>
</feature>
<evidence type="ECO:0000256" key="5">
    <source>
        <dbReference type="ARBA" id="ARBA00023242"/>
    </source>
</evidence>
<evidence type="ECO:0000313" key="7">
    <source>
        <dbReference type="EMBL" id="THD21142.1"/>
    </source>
</evidence>
<evidence type="ECO:0000256" key="3">
    <source>
        <dbReference type="ARBA" id="ARBA00023015"/>
    </source>
</evidence>